<dbReference type="EMBL" id="JAOYFB010000039">
    <property type="protein sequence ID" value="KAK4028803.1"/>
    <property type="molecule type" value="Genomic_DNA"/>
</dbReference>
<evidence type="ECO:0000313" key="3">
    <source>
        <dbReference type="Proteomes" id="UP001234178"/>
    </source>
</evidence>
<sequence length="160" mass="18079">MVKQYPPDKVNEEAALPQVNKETVGLPVKVVVSQQQHGKKTFTQQQQLKEVNLQEQENNKTVGTALEKEAVDQSQLIKHANEQPQLEKEAPSQPIIKENLVPKENSDEITLVKTVGVQRDQHYANRKALRTTRKEYLSRAEIAVVTKNGARLEPCHINAQ</sequence>
<reference evidence="2 3" key="1">
    <citation type="journal article" date="2023" name="Nucleic Acids Res.">
        <title>The hologenome of Daphnia magna reveals possible DNA methylation and microbiome-mediated evolution of the host genome.</title>
        <authorList>
            <person name="Chaturvedi A."/>
            <person name="Li X."/>
            <person name="Dhandapani V."/>
            <person name="Marshall H."/>
            <person name="Kissane S."/>
            <person name="Cuenca-Cambronero M."/>
            <person name="Asole G."/>
            <person name="Calvet F."/>
            <person name="Ruiz-Romero M."/>
            <person name="Marangio P."/>
            <person name="Guigo R."/>
            <person name="Rago D."/>
            <person name="Mirbahai L."/>
            <person name="Eastwood N."/>
            <person name="Colbourne J.K."/>
            <person name="Zhou J."/>
            <person name="Mallon E."/>
            <person name="Orsini L."/>
        </authorList>
    </citation>
    <scope>NUCLEOTIDE SEQUENCE [LARGE SCALE GENOMIC DNA]</scope>
    <source>
        <strain evidence="2">LRV0_1</strain>
    </source>
</reference>
<evidence type="ECO:0000313" key="2">
    <source>
        <dbReference type="EMBL" id="KAK4028803.1"/>
    </source>
</evidence>
<feature type="compositionally biased region" description="Basic and acidic residues" evidence="1">
    <location>
        <begin position="79"/>
        <end position="90"/>
    </location>
</feature>
<evidence type="ECO:0000256" key="1">
    <source>
        <dbReference type="SAM" id="MobiDB-lite"/>
    </source>
</evidence>
<keyword evidence="3" id="KW-1185">Reference proteome</keyword>
<dbReference type="Proteomes" id="UP001234178">
    <property type="component" value="Unassembled WGS sequence"/>
</dbReference>
<gene>
    <name evidence="2" type="ORF">OUZ56_021821</name>
</gene>
<protein>
    <submittedName>
        <fullName evidence="2">Uncharacterized protein</fullName>
    </submittedName>
</protein>
<proteinExistence type="predicted"/>
<comment type="caution">
    <text evidence="2">The sequence shown here is derived from an EMBL/GenBank/DDBJ whole genome shotgun (WGS) entry which is preliminary data.</text>
</comment>
<name>A0ABR0AUK7_9CRUS</name>
<organism evidence="2 3">
    <name type="scientific">Daphnia magna</name>
    <dbReference type="NCBI Taxonomy" id="35525"/>
    <lineage>
        <taxon>Eukaryota</taxon>
        <taxon>Metazoa</taxon>
        <taxon>Ecdysozoa</taxon>
        <taxon>Arthropoda</taxon>
        <taxon>Crustacea</taxon>
        <taxon>Branchiopoda</taxon>
        <taxon>Diplostraca</taxon>
        <taxon>Cladocera</taxon>
        <taxon>Anomopoda</taxon>
        <taxon>Daphniidae</taxon>
        <taxon>Daphnia</taxon>
    </lineage>
</organism>
<feature type="region of interest" description="Disordered" evidence="1">
    <location>
        <begin position="73"/>
        <end position="97"/>
    </location>
</feature>
<accession>A0ABR0AUK7</accession>